<dbReference type="AlphaFoldDB" id="A0A0E9Y233"/>
<protein>
    <submittedName>
        <fullName evidence="1">Uncharacterized protein</fullName>
    </submittedName>
</protein>
<accession>A0A0E9Y233</accession>
<organism evidence="1">
    <name type="scientific">Anguilla anguilla</name>
    <name type="common">European freshwater eel</name>
    <name type="synonym">Muraena anguilla</name>
    <dbReference type="NCBI Taxonomy" id="7936"/>
    <lineage>
        <taxon>Eukaryota</taxon>
        <taxon>Metazoa</taxon>
        <taxon>Chordata</taxon>
        <taxon>Craniata</taxon>
        <taxon>Vertebrata</taxon>
        <taxon>Euteleostomi</taxon>
        <taxon>Actinopterygii</taxon>
        <taxon>Neopterygii</taxon>
        <taxon>Teleostei</taxon>
        <taxon>Anguilliformes</taxon>
        <taxon>Anguillidae</taxon>
        <taxon>Anguilla</taxon>
    </lineage>
</organism>
<proteinExistence type="predicted"/>
<reference evidence="1" key="2">
    <citation type="journal article" date="2015" name="Fish Shellfish Immunol.">
        <title>Early steps in the European eel (Anguilla anguilla)-Vibrio vulnificus interaction in the gills: Role of the RtxA13 toxin.</title>
        <authorList>
            <person name="Callol A."/>
            <person name="Pajuelo D."/>
            <person name="Ebbesson L."/>
            <person name="Teles M."/>
            <person name="MacKenzie S."/>
            <person name="Amaro C."/>
        </authorList>
    </citation>
    <scope>NUCLEOTIDE SEQUENCE</scope>
</reference>
<name>A0A0E9Y233_ANGAN</name>
<dbReference type="EMBL" id="GBXM01000357">
    <property type="protein sequence ID" value="JAI08221.1"/>
    <property type="molecule type" value="Transcribed_RNA"/>
</dbReference>
<sequence>MTNFCSCMIWISVYLFFCFQATIQRVILIHLHSIFKNTLYYIMQFVV</sequence>
<reference evidence="1" key="1">
    <citation type="submission" date="2014-11" db="EMBL/GenBank/DDBJ databases">
        <authorList>
            <person name="Amaro Gonzalez C."/>
        </authorList>
    </citation>
    <scope>NUCLEOTIDE SEQUENCE</scope>
</reference>
<evidence type="ECO:0000313" key="1">
    <source>
        <dbReference type="EMBL" id="JAI08221.1"/>
    </source>
</evidence>